<evidence type="ECO:0000313" key="2">
    <source>
        <dbReference type="Proteomes" id="UP001469553"/>
    </source>
</evidence>
<comment type="caution">
    <text evidence="1">The sequence shown here is derived from an EMBL/GenBank/DDBJ whole genome shotgun (WGS) entry which is preliminary data.</text>
</comment>
<name>A0ABV0XES6_9TELE</name>
<organism evidence="1 2">
    <name type="scientific">Ameca splendens</name>
    <dbReference type="NCBI Taxonomy" id="208324"/>
    <lineage>
        <taxon>Eukaryota</taxon>
        <taxon>Metazoa</taxon>
        <taxon>Chordata</taxon>
        <taxon>Craniata</taxon>
        <taxon>Vertebrata</taxon>
        <taxon>Euteleostomi</taxon>
        <taxon>Actinopterygii</taxon>
        <taxon>Neopterygii</taxon>
        <taxon>Teleostei</taxon>
        <taxon>Neoteleostei</taxon>
        <taxon>Acanthomorphata</taxon>
        <taxon>Ovalentaria</taxon>
        <taxon>Atherinomorphae</taxon>
        <taxon>Cyprinodontiformes</taxon>
        <taxon>Goodeidae</taxon>
        <taxon>Ameca</taxon>
    </lineage>
</organism>
<gene>
    <name evidence="1" type="ORF">AMECASPLE_014212</name>
</gene>
<protein>
    <submittedName>
        <fullName evidence="1">Uncharacterized protein</fullName>
    </submittedName>
</protein>
<reference evidence="1 2" key="1">
    <citation type="submission" date="2021-06" db="EMBL/GenBank/DDBJ databases">
        <authorList>
            <person name="Palmer J.M."/>
        </authorList>
    </citation>
    <scope>NUCLEOTIDE SEQUENCE [LARGE SCALE GENOMIC DNA]</scope>
    <source>
        <strain evidence="1 2">AS_MEX2019</strain>
        <tissue evidence="1">Muscle</tissue>
    </source>
</reference>
<keyword evidence="2" id="KW-1185">Reference proteome</keyword>
<accession>A0ABV0XES6</accession>
<evidence type="ECO:0000313" key="1">
    <source>
        <dbReference type="EMBL" id="MEQ2279918.1"/>
    </source>
</evidence>
<sequence length="104" mass="11473">MTKFEESSVNKGLATANLPSWVGVARSVGPTKTARYHGDALSIVLLPDRETAPLGVVETESPQGILCKQSAFCRSQRKKSSNSCTLITAFMNEYRVHKQQFIRT</sequence>
<dbReference type="Proteomes" id="UP001469553">
    <property type="component" value="Unassembled WGS sequence"/>
</dbReference>
<dbReference type="EMBL" id="JAHRIP010000956">
    <property type="protein sequence ID" value="MEQ2279918.1"/>
    <property type="molecule type" value="Genomic_DNA"/>
</dbReference>
<proteinExistence type="predicted"/>